<dbReference type="OrthoDB" id="2393824at2759"/>
<organism evidence="1 2">
    <name type="scientific">Exidia glandulosa HHB12029</name>
    <dbReference type="NCBI Taxonomy" id="1314781"/>
    <lineage>
        <taxon>Eukaryota</taxon>
        <taxon>Fungi</taxon>
        <taxon>Dikarya</taxon>
        <taxon>Basidiomycota</taxon>
        <taxon>Agaricomycotina</taxon>
        <taxon>Agaricomycetes</taxon>
        <taxon>Auriculariales</taxon>
        <taxon>Exidiaceae</taxon>
        <taxon>Exidia</taxon>
    </lineage>
</organism>
<evidence type="ECO:0000313" key="2">
    <source>
        <dbReference type="Proteomes" id="UP000077266"/>
    </source>
</evidence>
<dbReference type="Proteomes" id="UP000077266">
    <property type="component" value="Unassembled WGS sequence"/>
</dbReference>
<reference evidence="1 2" key="1">
    <citation type="journal article" date="2016" name="Mol. Biol. Evol.">
        <title>Comparative Genomics of Early-Diverging Mushroom-Forming Fungi Provides Insights into the Origins of Lignocellulose Decay Capabilities.</title>
        <authorList>
            <person name="Nagy L.G."/>
            <person name="Riley R."/>
            <person name="Tritt A."/>
            <person name="Adam C."/>
            <person name="Daum C."/>
            <person name="Floudas D."/>
            <person name="Sun H."/>
            <person name="Yadav J.S."/>
            <person name="Pangilinan J."/>
            <person name="Larsson K.H."/>
            <person name="Matsuura K."/>
            <person name="Barry K."/>
            <person name="Labutti K."/>
            <person name="Kuo R."/>
            <person name="Ohm R.A."/>
            <person name="Bhattacharya S.S."/>
            <person name="Shirouzu T."/>
            <person name="Yoshinaga Y."/>
            <person name="Martin F.M."/>
            <person name="Grigoriev I.V."/>
            <person name="Hibbett D.S."/>
        </authorList>
    </citation>
    <scope>NUCLEOTIDE SEQUENCE [LARGE SCALE GENOMIC DNA]</scope>
    <source>
        <strain evidence="1 2">HHB12029</strain>
    </source>
</reference>
<dbReference type="InParanoid" id="A0A165N3S7"/>
<keyword evidence="2" id="KW-1185">Reference proteome</keyword>
<protein>
    <submittedName>
        <fullName evidence="1">Uncharacterized protein</fullName>
    </submittedName>
</protein>
<evidence type="ECO:0000313" key="1">
    <source>
        <dbReference type="EMBL" id="KZW00164.1"/>
    </source>
</evidence>
<accession>A0A165N3S7</accession>
<proteinExistence type="predicted"/>
<dbReference type="AlphaFoldDB" id="A0A165N3S7"/>
<gene>
    <name evidence="1" type="ORF">EXIGLDRAFT_177102</name>
</gene>
<dbReference type="EMBL" id="KV425903">
    <property type="protein sequence ID" value="KZW00164.1"/>
    <property type="molecule type" value="Genomic_DNA"/>
</dbReference>
<name>A0A165N3S7_EXIGL</name>
<sequence length="350" mass="38561">MFATTGFKRPGGTTKGIRVELGHIMDAEDLDTSPLARQLRSAMFSLLTRDEPASITDQAAAFVGSGAAHFTDSVEEAVIDEPLVCLCLVKWISRSPVYSTQAILSRRLKDPELPFADCALPEGLAFTLWSRHCARGVQLDEIARFPGKTPSWAMKPAKFALTSTDASGRNHRTITTLDSPLVRRASDASAVMDWFQSADSPFLVPDAGLGAQLVFVLQTLIGPRVVFVHLEPFSTKRPHRVSEIVPTSPDRFYKSVSPMRSYFLVLMILIQDDNRRTELTTALASFDRDGPPAGKQHKISFRTVQLYAFAKFSTSQRGFEPPAAILSVDDMVRGKTLKELGPQSVDRAFT</sequence>